<feature type="compositionally biased region" description="Pro residues" evidence="2">
    <location>
        <begin position="184"/>
        <end position="203"/>
    </location>
</feature>
<evidence type="ECO:0000256" key="2">
    <source>
        <dbReference type="SAM" id="MobiDB-lite"/>
    </source>
</evidence>
<accession>A0A8I6XG15</accession>
<gene>
    <name evidence="4" type="primary">LOC123449817</name>
</gene>
<feature type="region of interest" description="Disordered" evidence="2">
    <location>
        <begin position="481"/>
        <end position="525"/>
    </location>
</feature>
<keyword evidence="1" id="KW-0175">Coiled coil</keyword>
<dbReference type="InterPro" id="IPR001623">
    <property type="entry name" value="DnaJ_domain"/>
</dbReference>
<reference evidence="4" key="3">
    <citation type="submission" date="2022-01" db="UniProtKB">
        <authorList>
            <consortium name="EnsemblPlants"/>
        </authorList>
    </citation>
    <scope>IDENTIFICATION</scope>
    <source>
        <strain evidence="4">subsp. vulgare</strain>
    </source>
</reference>
<evidence type="ECO:0000313" key="4">
    <source>
        <dbReference type="EnsemblPlants" id="HORVU.MOREX.r3.4HG0411040.1.CDS1"/>
    </source>
</evidence>
<dbReference type="PROSITE" id="PS50076">
    <property type="entry name" value="DNAJ_2"/>
    <property type="match status" value="1"/>
</dbReference>
<dbReference type="Pfam" id="PF23551">
    <property type="entry name" value="Zn_ribbon_20"/>
    <property type="match status" value="1"/>
</dbReference>
<dbReference type="GO" id="GO:0005783">
    <property type="term" value="C:endoplasmic reticulum"/>
    <property type="evidence" value="ECO:0007669"/>
    <property type="project" value="UniProtKB-ARBA"/>
</dbReference>
<evidence type="ECO:0000259" key="3">
    <source>
        <dbReference type="PROSITE" id="PS50076"/>
    </source>
</evidence>
<feature type="compositionally biased region" description="Polar residues" evidence="2">
    <location>
        <begin position="486"/>
        <end position="496"/>
    </location>
</feature>
<reference evidence="5" key="1">
    <citation type="journal article" date="2012" name="Nature">
        <title>A physical, genetic and functional sequence assembly of the barley genome.</title>
        <authorList>
            <consortium name="The International Barley Genome Sequencing Consortium"/>
            <person name="Mayer K.F."/>
            <person name="Waugh R."/>
            <person name="Brown J.W."/>
            <person name="Schulman A."/>
            <person name="Langridge P."/>
            <person name="Platzer M."/>
            <person name="Fincher G.B."/>
            <person name="Muehlbauer G.J."/>
            <person name="Sato K."/>
            <person name="Close T.J."/>
            <person name="Wise R.P."/>
            <person name="Stein N."/>
        </authorList>
    </citation>
    <scope>NUCLEOTIDE SEQUENCE [LARGE SCALE GENOMIC DNA]</scope>
    <source>
        <strain evidence="5">cv. Morex</strain>
    </source>
</reference>
<dbReference type="AlphaFoldDB" id="A0A8I6XG15"/>
<dbReference type="PANTHER" id="PTHR44137:SF32">
    <property type="entry name" value="DNAJ HEAT SHOCK AMINO-TERMINAL DOMAIN PROTEIN"/>
    <property type="match status" value="1"/>
</dbReference>
<dbReference type="CDD" id="cd06257">
    <property type="entry name" value="DnaJ"/>
    <property type="match status" value="1"/>
</dbReference>
<dbReference type="Pfam" id="PF00226">
    <property type="entry name" value="DnaJ"/>
    <property type="match status" value="1"/>
</dbReference>
<feature type="domain" description="J" evidence="3">
    <location>
        <begin position="66"/>
        <end position="130"/>
    </location>
</feature>
<feature type="coiled-coil region" evidence="1">
    <location>
        <begin position="312"/>
        <end position="355"/>
    </location>
</feature>
<evidence type="ECO:0000313" key="5">
    <source>
        <dbReference type="Proteomes" id="UP000011116"/>
    </source>
</evidence>
<organism evidence="4 5">
    <name type="scientific">Hordeum vulgare subsp. vulgare</name>
    <name type="common">Domesticated barley</name>
    <dbReference type="NCBI Taxonomy" id="112509"/>
    <lineage>
        <taxon>Eukaryota</taxon>
        <taxon>Viridiplantae</taxon>
        <taxon>Streptophyta</taxon>
        <taxon>Embryophyta</taxon>
        <taxon>Tracheophyta</taxon>
        <taxon>Spermatophyta</taxon>
        <taxon>Magnoliopsida</taxon>
        <taxon>Liliopsida</taxon>
        <taxon>Poales</taxon>
        <taxon>Poaceae</taxon>
        <taxon>BOP clade</taxon>
        <taxon>Pooideae</taxon>
        <taxon>Triticodae</taxon>
        <taxon>Triticeae</taxon>
        <taxon>Hordeinae</taxon>
        <taxon>Hordeum</taxon>
    </lineage>
</organism>
<dbReference type="SMART" id="SM00271">
    <property type="entry name" value="DnaJ"/>
    <property type="match status" value="1"/>
</dbReference>
<name>A0A8I6XG15_HORVV</name>
<dbReference type="Gramene" id="HORVU.MOREX.r2.4HG0342430.1">
    <property type="protein sequence ID" value="HORVU.MOREX.r2.4HG0342430.1.CDS.1"/>
    <property type="gene ID" value="HORVU.MOREX.r2.4HG0342430"/>
</dbReference>
<dbReference type="Pfam" id="PF11926">
    <property type="entry name" value="DUF3444"/>
    <property type="match status" value="1"/>
</dbReference>
<dbReference type="RefSeq" id="XP_044983092.1">
    <property type="nucleotide sequence ID" value="XM_045127157.1"/>
</dbReference>
<dbReference type="InterPro" id="IPR024593">
    <property type="entry name" value="DUF3444"/>
</dbReference>
<dbReference type="Proteomes" id="UP000011116">
    <property type="component" value="Chromosome 4H"/>
</dbReference>
<dbReference type="PRINTS" id="PR00625">
    <property type="entry name" value="JDOMAIN"/>
</dbReference>
<sequence length="765" mass="85366">MECNKDEALRAKEIAERKFQSRDLQGAKKFALKAKALFPDLEGIVQMITTLDVYLTSEVKIAGEKDWYSILSVDTSADDETLKKQYRKLLLQLHPDKNKSVGAEGAFQMVQEAWTVLSDKTKRALFDQKRKLIVMQQKRSQSNKTSAAPCAANGFEHFAAKAPASKASANKEKTGSATSAVRQHPPPPPPPQRPPPPPPPQRPLPRHQAAAPAPPPAAQPTFWTSCNKCKMNFEYLREYLNRNLLCPSCREPFIAKEVPMPPTEIVQAVRDSNIRGATEDASAGRKFQWGLFSRTAGPASATASSAAGTQAANMVHQTYEKVKREREEAQAAARREEALQKKHNALKRKANVSENVNHRMGDVASGKKMKTVGIDAGVGSSSILSGPWANYVGTPGGTIPFSTNSGAFEFQGANGVIPNWRPRPSTRMSVTRTFSKKDIRNILIDKMKSDLREKLKEIRSKPLQVTVNGKASEKHVVNEHVEGNETLASDDSTTNKDVCADPEENGSANSADAENEDDSTFSYTVPDPDFHDFDKDRTEESFQSDQIWASYDDEDGMPRYYAYIQKVISLNPFKVKISYLASRTNSEFGPLNWASSGFIKTCGDFRIGRYETVDIINMFSHQIKWEKGPRGVVKIYPQKGDIWALYRNWSPHWNGGTPDNVLHVYDLVEVQDDYDEDNGISVIPLIKLTGFRTVFQRHQDQDVIKRIPKGEMFRFSHQVPFYRMSGEEAPNVPKDSYEVDPAAISKELLQGITETVKEAEGTSKC</sequence>
<dbReference type="PANTHER" id="PTHR44137">
    <property type="entry name" value="BNAC03G44070D PROTEIN"/>
    <property type="match status" value="1"/>
</dbReference>
<feature type="region of interest" description="Disordered" evidence="2">
    <location>
        <begin position="162"/>
        <end position="221"/>
    </location>
</feature>
<dbReference type="Gene3D" id="1.10.287.110">
    <property type="entry name" value="DnaJ domain"/>
    <property type="match status" value="1"/>
</dbReference>
<dbReference type="SMR" id="A0A8I6XG15"/>
<evidence type="ECO:0000256" key="1">
    <source>
        <dbReference type="SAM" id="Coils"/>
    </source>
</evidence>
<dbReference type="GeneID" id="123449817"/>
<dbReference type="InterPro" id="IPR036869">
    <property type="entry name" value="J_dom_sf"/>
</dbReference>
<protein>
    <recommendedName>
        <fullName evidence="3">J domain-containing protein</fullName>
    </recommendedName>
</protein>
<dbReference type="OrthoDB" id="66964at2759"/>
<dbReference type="KEGG" id="hvg:123449817"/>
<keyword evidence="5" id="KW-1185">Reference proteome</keyword>
<proteinExistence type="predicted"/>
<dbReference type="InterPro" id="IPR056988">
    <property type="entry name" value="Zn_ribbon_pln"/>
</dbReference>
<dbReference type="EnsemblPlants" id="HORVU.MOREX.r3.4HG0411040.1">
    <property type="protein sequence ID" value="HORVU.MOREX.r3.4HG0411040.1.CDS1"/>
    <property type="gene ID" value="HORVU.MOREX.r3.4HG0411040"/>
</dbReference>
<dbReference type="SUPFAM" id="SSF46565">
    <property type="entry name" value="Chaperone J-domain"/>
    <property type="match status" value="1"/>
</dbReference>
<reference evidence="4" key="2">
    <citation type="submission" date="2020-10" db="EMBL/GenBank/DDBJ databases">
        <authorList>
            <person name="Scholz U."/>
            <person name="Mascher M."/>
            <person name="Fiebig A."/>
        </authorList>
    </citation>
    <scope>NUCLEOTIDE SEQUENCE [LARGE SCALE GENOMIC DNA]</scope>
    <source>
        <strain evidence="4">cv. Morex</strain>
    </source>
</reference>
<dbReference type="RefSeq" id="XP_044983093.1">
    <property type="nucleotide sequence ID" value="XM_045127158.1"/>
</dbReference>
<dbReference type="Gramene" id="HORVU.MOREX.r3.4HG0411040.1">
    <property type="protein sequence ID" value="HORVU.MOREX.r3.4HG0411040.1.CDS1"/>
    <property type="gene ID" value="HORVU.MOREX.r3.4HG0411040"/>
</dbReference>